<accession>A0A2B7ZH86</accession>
<comment type="caution">
    <text evidence="1">The sequence shown here is derived from an EMBL/GenBank/DDBJ whole genome shotgun (WGS) entry which is preliminary data.</text>
</comment>
<evidence type="ECO:0000313" key="2">
    <source>
        <dbReference type="Proteomes" id="UP000226031"/>
    </source>
</evidence>
<dbReference type="AlphaFoldDB" id="A0A2B7ZH86"/>
<name>A0A2B7ZH86_9EURO</name>
<reference evidence="1 2" key="1">
    <citation type="submission" date="2017-10" db="EMBL/GenBank/DDBJ databases">
        <title>Comparative genomics in systemic dimorphic fungi from Ajellomycetaceae.</title>
        <authorList>
            <person name="Munoz J.F."/>
            <person name="Mcewen J.G."/>
            <person name="Clay O.K."/>
            <person name="Cuomo C.A."/>
        </authorList>
    </citation>
    <scope>NUCLEOTIDE SEQUENCE [LARGE SCALE GENOMIC DNA]</scope>
    <source>
        <strain evidence="1 2">UAMH4076</strain>
    </source>
</reference>
<sequence length="78" mass="8912">MEGSIESETLFRKCSPENVPKPIAWGNYASDPSTWFYLCDFHEMVDEVPDPKEFVSIIVQVHKSSMGKSPNGEYDFHV</sequence>
<dbReference type="EMBL" id="PDND01000089">
    <property type="protein sequence ID" value="PGH32538.1"/>
    <property type="molecule type" value="Genomic_DNA"/>
</dbReference>
<dbReference type="Proteomes" id="UP000226031">
    <property type="component" value="Unassembled WGS sequence"/>
</dbReference>
<evidence type="ECO:0000313" key="1">
    <source>
        <dbReference type="EMBL" id="PGH32538.1"/>
    </source>
</evidence>
<protein>
    <submittedName>
        <fullName evidence="1">Uncharacterized protein</fullName>
    </submittedName>
</protein>
<gene>
    <name evidence="1" type="ORF">GX50_04643</name>
</gene>
<organism evidence="1 2">
    <name type="scientific">[Emmonsia] crescens</name>
    <dbReference type="NCBI Taxonomy" id="73230"/>
    <lineage>
        <taxon>Eukaryota</taxon>
        <taxon>Fungi</taxon>
        <taxon>Dikarya</taxon>
        <taxon>Ascomycota</taxon>
        <taxon>Pezizomycotina</taxon>
        <taxon>Eurotiomycetes</taxon>
        <taxon>Eurotiomycetidae</taxon>
        <taxon>Onygenales</taxon>
        <taxon>Ajellomycetaceae</taxon>
        <taxon>Emergomyces</taxon>
    </lineage>
</organism>
<proteinExistence type="predicted"/>
<keyword evidence="2" id="KW-1185">Reference proteome</keyword>